<protein>
    <recommendedName>
        <fullName evidence="2">RING-type E3 ubiquitin transferase</fullName>
        <ecNumber evidence="2">2.3.2.27</ecNumber>
    </recommendedName>
</protein>
<keyword evidence="3" id="KW-0808">Transferase</keyword>
<keyword evidence="7" id="KW-0862">Zinc</keyword>
<keyword evidence="6" id="KW-0833">Ubl conjugation pathway</keyword>
<evidence type="ECO:0000256" key="4">
    <source>
        <dbReference type="ARBA" id="ARBA00022723"/>
    </source>
</evidence>
<dbReference type="EMBL" id="NCVQ01000007">
    <property type="protein sequence ID" value="PWZ17982.1"/>
    <property type="molecule type" value="Genomic_DNA"/>
</dbReference>
<evidence type="ECO:0000259" key="10">
    <source>
        <dbReference type="PROSITE" id="PS50089"/>
    </source>
</evidence>
<gene>
    <name evidence="11" type="primary">HIP1_6</name>
    <name evidence="11" type="ORF">Zm00014a_012875</name>
</gene>
<evidence type="ECO:0000256" key="9">
    <source>
        <dbReference type="SAM" id="MobiDB-lite"/>
    </source>
</evidence>
<dbReference type="GO" id="GO:0008270">
    <property type="term" value="F:zinc ion binding"/>
    <property type="evidence" value="ECO:0007669"/>
    <property type="project" value="UniProtKB-KW"/>
</dbReference>
<dbReference type="PROSITE" id="PS50089">
    <property type="entry name" value="ZF_RING_2"/>
    <property type="match status" value="1"/>
</dbReference>
<dbReference type="ExpressionAtlas" id="A0A3L6EAP4">
    <property type="expression patterns" value="baseline and differential"/>
</dbReference>
<evidence type="ECO:0000313" key="11">
    <source>
        <dbReference type="EMBL" id="PWZ17982.1"/>
    </source>
</evidence>
<dbReference type="InterPro" id="IPR013083">
    <property type="entry name" value="Znf_RING/FYVE/PHD"/>
</dbReference>
<evidence type="ECO:0000256" key="6">
    <source>
        <dbReference type="ARBA" id="ARBA00022786"/>
    </source>
</evidence>
<evidence type="ECO:0000256" key="3">
    <source>
        <dbReference type="ARBA" id="ARBA00022679"/>
    </source>
</evidence>
<accession>A0A3L6EAP4</accession>
<evidence type="ECO:0000256" key="8">
    <source>
        <dbReference type="PROSITE-ProRule" id="PRU00175"/>
    </source>
</evidence>
<dbReference type="GO" id="GO:0061630">
    <property type="term" value="F:ubiquitin protein ligase activity"/>
    <property type="evidence" value="ECO:0007669"/>
    <property type="project" value="UniProtKB-EC"/>
</dbReference>
<dbReference type="Pfam" id="PF17123">
    <property type="entry name" value="zf-RING_11"/>
    <property type="match status" value="1"/>
</dbReference>
<dbReference type="Gene3D" id="3.30.40.10">
    <property type="entry name" value="Zinc/RING finger domain, C3HC4 (zinc finger)"/>
    <property type="match status" value="1"/>
</dbReference>
<proteinExistence type="predicted"/>
<dbReference type="PANTHER" id="PTHR22937:SF223">
    <property type="entry name" value="RING-TYPE E3 UBIQUITIN TRANSFERASE"/>
    <property type="match status" value="1"/>
</dbReference>
<dbReference type="PANTHER" id="PTHR22937">
    <property type="entry name" value="E3 UBIQUITIN-PROTEIN LIGASE RNF165"/>
    <property type="match status" value="1"/>
</dbReference>
<dbReference type="SUPFAM" id="SSF57850">
    <property type="entry name" value="RING/U-box"/>
    <property type="match status" value="1"/>
</dbReference>
<organism evidence="11">
    <name type="scientific">Zea mays</name>
    <name type="common">Maize</name>
    <dbReference type="NCBI Taxonomy" id="4577"/>
    <lineage>
        <taxon>Eukaryota</taxon>
        <taxon>Viridiplantae</taxon>
        <taxon>Streptophyta</taxon>
        <taxon>Embryophyta</taxon>
        <taxon>Tracheophyta</taxon>
        <taxon>Spermatophyta</taxon>
        <taxon>Magnoliopsida</taxon>
        <taxon>Liliopsida</taxon>
        <taxon>Poales</taxon>
        <taxon>Poaceae</taxon>
        <taxon>PACMAD clade</taxon>
        <taxon>Panicoideae</taxon>
        <taxon>Andropogonodae</taxon>
        <taxon>Andropogoneae</taxon>
        <taxon>Tripsacinae</taxon>
        <taxon>Zea</taxon>
    </lineage>
</organism>
<feature type="region of interest" description="Disordered" evidence="9">
    <location>
        <begin position="1"/>
        <end position="24"/>
    </location>
</feature>
<evidence type="ECO:0000256" key="7">
    <source>
        <dbReference type="ARBA" id="ARBA00022833"/>
    </source>
</evidence>
<dbReference type="AlphaFoldDB" id="A0A3L6EAP4"/>
<comment type="catalytic activity">
    <reaction evidence="1">
        <text>S-ubiquitinyl-[E2 ubiquitin-conjugating enzyme]-L-cysteine + [acceptor protein]-L-lysine = [E2 ubiquitin-conjugating enzyme]-L-cysteine + N(6)-ubiquitinyl-[acceptor protein]-L-lysine.</text>
        <dbReference type="EC" id="2.3.2.27"/>
    </reaction>
</comment>
<evidence type="ECO:0000256" key="5">
    <source>
        <dbReference type="ARBA" id="ARBA00022771"/>
    </source>
</evidence>
<evidence type="ECO:0000256" key="1">
    <source>
        <dbReference type="ARBA" id="ARBA00000900"/>
    </source>
</evidence>
<comment type="caution">
    <text evidence="11">The sequence shown here is derived from an EMBL/GenBank/DDBJ whole genome shotgun (WGS) entry which is preliminary data.</text>
</comment>
<reference evidence="11" key="1">
    <citation type="journal article" date="2018" name="Nat. Genet.">
        <title>Extensive intraspecific gene order and gene structural variations between Mo17 and other maize genomes.</title>
        <authorList>
            <person name="Sun S."/>
            <person name="Zhou Y."/>
            <person name="Chen J."/>
            <person name="Shi J."/>
            <person name="Zhao H."/>
            <person name="Zhao H."/>
            <person name="Song W."/>
            <person name="Zhang M."/>
            <person name="Cui Y."/>
            <person name="Dong X."/>
            <person name="Liu H."/>
            <person name="Ma X."/>
            <person name="Jiao Y."/>
            <person name="Wang B."/>
            <person name="Wei X."/>
            <person name="Stein J.C."/>
            <person name="Glaubitz J.C."/>
            <person name="Lu F."/>
            <person name="Yu G."/>
            <person name="Liang C."/>
            <person name="Fengler K."/>
            <person name="Li B."/>
            <person name="Rafalski A."/>
            <person name="Schnable P.S."/>
            <person name="Ware D.H."/>
            <person name="Buckler E.S."/>
            <person name="Lai J."/>
        </authorList>
    </citation>
    <scope>NUCLEOTIDE SEQUENCE [LARGE SCALE GENOMIC DNA]</scope>
    <source>
        <tissue evidence="11">Seedling</tissue>
    </source>
</reference>
<dbReference type="Proteomes" id="UP000251960">
    <property type="component" value="Chromosome 6"/>
</dbReference>
<feature type="domain" description="RING-type" evidence="10">
    <location>
        <begin position="459"/>
        <end position="498"/>
    </location>
</feature>
<keyword evidence="5 8" id="KW-0863">Zinc-finger</keyword>
<evidence type="ECO:0000256" key="2">
    <source>
        <dbReference type="ARBA" id="ARBA00012483"/>
    </source>
</evidence>
<keyword evidence="4" id="KW-0479">Metal-binding</keyword>
<sequence>MARNNEGHLQLPEMDHIPPKNTPHNEPLPVGQKLMLHHGSDAPLRIGHSSHENMRLRSNDLPPLSHTVQTQGYRVGNPGASHAPFVHCHAGSSRSHLPEPAVNYPHRSEEGFAPVGSHMDNRRAATKRKDPIVHPAGISATGYYVGSSSNTQLSNSVQPNPAPLSEPLLRQIPLSIDRSGWDGLHLIHQEGFQRNVRARQRHSHNISLDPRSASTYPLNSVHVQSFGSTTSASLSTSVERNQASVFVPTRTVPSGAPGITSRSLTRRAYYPVVGSSNSSVDAVPTIHGSSGAAIFANGGYALHADAGTVSIYPNPAPATSSGSITMPMPMPHQMVIQSHPPATSAATSTSMWIAQPLPARTAAASRHARRVSAGLANNGRYRRARSSYYSLHPLMMVEAEVDSFSSPRLNEDLLALGESMGNVNTGLADEKISKCVKEVVCCSSGQTQTDQDDQDDGSCVICLEGYRDKDMLGILKCRHDFHAGCIRSGCRRRTRARCAKPPPPRTTPEERATILCSSIHSFFLAQLSLGLH</sequence>
<name>A0A3L6EAP4_MAIZE</name>
<dbReference type="EC" id="2.3.2.27" evidence="2"/>
<dbReference type="InterPro" id="IPR001841">
    <property type="entry name" value="Znf_RING"/>
</dbReference>
<dbReference type="InterPro" id="IPR045191">
    <property type="entry name" value="MBR1/2-like"/>
</dbReference>